<dbReference type="Pfam" id="PF00825">
    <property type="entry name" value="Ribonuclease_P"/>
    <property type="match status" value="1"/>
</dbReference>
<evidence type="ECO:0000313" key="9">
    <source>
        <dbReference type="EMBL" id="OGL97864.1"/>
    </source>
</evidence>
<evidence type="ECO:0000256" key="2">
    <source>
        <dbReference type="ARBA" id="ARBA00022694"/>
    </source>
</evidence>
<gene>
    <name evidence="7" type="primary">rnpA</name>
    <name evidence="9" type="ORF">A2304_04765</name>
</gene>
<dbReference type="InterPro" id="IPR020568">
    <property type="entry name" value="Ribosomal_Su5_D2-typ_SF"/>
</dbReference>
<keyword evidence="5 7" id="KW-0378">Hydrolase</keyword>
<keyword evidence="3 7" id="KW-0540">Nuclease</keyword>
<keyword evidence="4 7" id="KW-0255">Endonuclease</keyword>
<dbReference type="HAMAP" id="MF_00227">
    <property type="entry name" value="RNase_P"/>
    <property type="match status" value="1"/>
</dbReference>
<keyword evidence="6 7" id="KW-0694">RNA-binding</keyword>
<dbReference type="EC" id="3.1.26.5" evidence="7 8"/>
<evidence type="ECO:0000256" key="3">
    <source>
        <dbReference type="ARBA" id="ARBA00022722"/>
    </source>
</evidence>
<evidence type="ECO:0000256" key="6">
    <source>
        <dbReference type="ARBA" id="ARBA00022884"/>
    </source>
</evidence>
<comment type="subunit">
    <text evidence="7">Consists of a catalytic RNA component (M1 or rnpB) and a protein subunit.</text>
</comment>
<dbReference type="PROSITE" id="PS00648">
    <property type="entry name" value="RIBONUCLEASE_P"/>
    <property type="match status" value="1"/>
</dbReference>
<evidence type="ECO:0000256" key="8">
    <source>
        <dbReference type="NCBIfam" id="TIGR00188"/>
    </source>
</evidence>
<keyword evidence="2 7" id="KW-0819">tRNA processing</keyword>
<protein>
    <recommendedName>
        <fullName evidence="7 8">Ribonuclease P protein component</fullName>
        <shortName evidence="7">RNase P protein</shortName>
        <shortName evidence="7">RNaseP protein</shortName>
        <ecNumber evidence="7 8">3.1.26.5</ecNumber>
    </recommendedName>
    <alternativeName>
        <fullName evidence="7">Protein C5</fullName>
    </alternativeName>
</protein>
<dbReference type="EMBL" id="MGFE01000028">
    <property type="protein sequence ID" value="OGL97864.1"/>
    <property type="molecule type" value="Genomic_DNA"/>
</dbReference>
<comment type="caution">
    <text evidence="9">The sequence shown here is derived from an EMBL/GenBank/DDBJ whole genome shotgun (WGS) entry which is preliminary data.</text>
</comment>
<dbReference type="GO" id="GO:0030677">
    <property type="term" value="C:ribonuclease P complex"/>
    <property type="evidence" value="ECO:0007669"/>
    <property type="project" value="TreeGrafter"/>
</dbReference>
<dbReference type="PANTHER" id="PTHR33992">
    <property type="entry name" value="RIBONUCLEASE P PROTEIN COMPONENT"/>
    <property type="match status" value="1"/>
</dbReference>
<dbReference type="GO" id="GO:0000049">
    <property type="term" value="F:tRNA binding"/>
    <property type="evidence" value="ECO:0007669"/>
    <property type="project" value="UniProtKB-UniRule"/>
</dbReference>
<evidence type="ECO:0000313" key="10">
    <source>
        <dbReference type="Proteomes" id="UP000176501"/>
    </source>
</evidence>
<name>A0A1F7W6X4_9BACT</name>
<dbReference type="InterPro" id="IPR000100">
    <property type="entry name" value="RNase_P"/>
</dbReference>
<dbReference type="PANTHER" id="PTHR33992:SF1">
    <property type="entry name" value="RIBONUCLEASE P PROTEIN COMPONENT"/>
    <property type="match status" value="1"/>
</dbReference>
<evidence type="ECO:0000256" key="5">
    <source>
        <dbReference type="ARBA" id="ARBA00022801"/>
    </source>
</evidence>
<dbReference type="GO" id="GO:0001682">
    <property type="term" value="P:tRNA 5'-leader removal"/>
    <property type="evidence" value="ECO:0007669"/>
    <property type="project" value="UniProtKB-UniRule"/>
</dbReference>
<dbReference type="InterPro" id="IPR014721">
    <property type="entry name" value="Ribsml_uS5_D2-typ_fold_subgr"/>
</dbReference>
<comment type="similarity">
    <text evidence="7">Belongs to the RnpA family.</text>
</comment>
<dbReference type="GO" id="GO:0042781">
    <property type="term" value="F:3'-tRNA processing endoribonuclease activity"/>
    <property type="evidence" value="ECO:0007669"/>
    <property type="project" value="TreeGrafter"/>
</dbReference>
<evidence type="ECO:0000256" key="4">
    <source>
        <dbReference type="ARBA" id="ARBA00022759"/>
    </source>
</evidence>
<comment type="function">
    <text evidence="1 7">RNaseP catalyzes the removal of the 5'-leader sequence from pre-tRNA to produce the mature 5'-terminus. It can also cleave other RNA substrates such as 4.5S RNA. The protein component plays an auxiliary but essential role in vivo by binding to the 5'-leader sequence and broadening the substrate specificity of the ribozyme.</text>
</comment>
<evidence type="ECO:0000256" key="7">
    <source>
        <dbReference type="HAMAP-Rule" id="MF_00227"/>
    </source>
</evidence>
<dbReference type="Gene3D" id="3.30.230.10">
    <property type="match status" value="1"/>
</dbReference>
<dbReference type="AlphaFoldDB" id="A0A1F7W6X4"/>
<dbReference type="NCBIfam" id="TIGR00188">
    <property type="entry name" value="rnpA"/>
    <property type="match status" value="1"/>
</dbReference>
<dbReference type="GO" id="GO:0004526">
    <property type="term" value="F:ribonuclease P activity"/>
    <property type="evidence" value="ECO:0007669"/>
    <property type="project" value="UniProtKB-UniRule"/>
</dbReference>
<proteinExistence type="inferred from homology"/>
<comment type="catalytic activity">
    <reaction evidence="7">
        <text>Endonucleolytic cleavage of RNA, removing 5'-extranucleotides from tRNA precursor.</text>
        <dbReference type="EC" id="3.1.26.5"/>
    </reaction>
</comment>
<reference evidence="9 10" key="1">
    <citation type="journal article" date="2016" name="Nat. Commun.">
        <title>Thousands of microbial genomes shed light on interconnected biogeochemical processes in an aquifer system.</title>
        <authorList>
            <person name="Anantharaman K."/>
            <person name="Brown C.T."/>
            <person name="Hug L.A."/>
            <person name="Sharon I."/>
            <person name="Castelle C.J."/>
            <person name="Probst A.J."/>
            <person name="Thomas B.C."/>
            <person name="Singh A."/>
            <person name="Wilkins M.J."/>
            <person name="Karaoz U."/>
            <person name="Brodie E.L."/>
            <person name="Williams K.H."/>
            <person name="Hubbard S.S."/>
            <person name="Banfield J.F."/>
        </authorList>
    </citation>
    <scope>NUCLEOTIDE SEQUENCE [LARGE SCALE GENOMIC DNA]</scope>
</reference>
<organism evidence="9 10">
    <name type="scientific">Candidatus Uhrbacteria bacterium RIFOXYB2_FULL_57_15</name>
    <dbReference type="NCBI Taxonomy" id="1802422"/>
    <lineage>
        <taxon>Bacteria</taxon>
        <taxon>Candidatus Uhriibacteriota</taxon>
    </lineage>
</organism>
<dbReference type="Proteomes" id="UP000176501">
    <property type="component" value="Unassembled WGS sequence"/>
</dbReference>
<evidence type="ECO:0000256" key="1">
    <source>
        <dbReference type="ARBA" id="ARBA00002663"/>
    </source>
</evidence>
<sequence length="112" mass="12738">MLPSPNRLRLDKDIKALFAKGKGVFDVWVGFKFRKNDLNVTRFAVVVGTKVSKSAVVRNRLRRQVREAIRTRLSDIRPGYDIMVLVKKEAMGASFQELEKHVVSGLKKANIL</sequence>
<dbReference type="InterPro" id="IPR020539">
    <property type="entry name" value="RNase_P_CS"/>
</dbReference>
<dbReference type="SUPFAM" id="SSF54211">
    <property type="entry name" value="Ribosomal protein S5 domain 2-like"/>
    <property type="match status" value="1"/>
</dbReference>
<accession>A0A1F7W6X4</accession>